<name>A0A251SPT5_HELAN</name>
<dbReference type="PANTHER" id="PTHR31549">
    <property type="entry name" value="PROTEIN, PUTATIVE (DUF247)-RELATED-RELATED"/>
    <property type="match status" value="1"/>
</dbReference>
<evidence type="ECO:0000313" key="1">
    <source>
        <dbReference type="EMBL" id="KAF5772148.1"/>
    </source>
</evidence>
<keyword evidence="3" id="KW-1185">Reference proteome</keyword>
<dbReference type="InParanoid" id="A0A251SPT5"/>
<reference evidence="2" key="2">
    <citation type="submission" date="2017-02" db="EMBL/GenBank/DDBJ databases">
        <title>Sunflower complete genome.</title>
        <authorList>
            <person name="Langlade N."/>
            <person name="Munos S."/>
        </authorList>
    </citation>
    <scope>NUCLEOTIDE SEQUENCE [LARGE SCALE GENOMIC DNA]</scope>
    <source>
        <tissue evidence="2">Leaves</tissue>
    </source>
</reference>
<dbReference type="InterPro" id="IPR004158">
    <property type="entry name" value="DUF247_pln"/>
</dbReference>
<sequence length="299" mass="34650">MLEKRKPEFAMKLFSNDKEALTSLYEKLGDPEMVKDLRGFYEEGSTTKYCDKVFTKMMLLDACFILYLINSVFDRNIRSTFPLYMVPILCIDLFLLENQIPFKVLSPKRTWLESILCIRSDQRSGEQRQKSELIGGKEPDHLLHLLHRSHTTRNIYIDPFGDLNQNYIYKSNNFPNVNQLLDVGIRFKPSDHTISLEHFDFSKGWCGFSIAVQLPPMDVTGYTKPILLNLIAYEMYSGEDDWVTSYVCLLHSLIGDHEDVKVLTKAGVLENWLGTDSEVVELLREGPNYLHTQFAYLHT</sequence>
<dbReference type="Gramene" id="mRNA:HanXRQr2_Chr13g0573411">
    <property type="protein sequence ID" value="mRNA:HanXRQr2_Chr13g0573411"/>
    <property type="gene ID" value="HanXRQr2_Chr13g0573411"/>
</dbReference>
<dbReference type="EMBL" id="CM007902">
    <property type="protein sequence ID" value="OTG00532.1"/>
    <property type="molecule type" value="Genomic_DNA"/>
</dbReference>
<dbReference type="Proteomes" id="UP000215914">
    <property type="component" value="Chromosome 13"/>
</dbReference>
<dbReference type="Pfam" id="PF03140">
    <property type="entry name" value="DUF247"/>
    <property type="match status" value="1"/>
</dbReference>
<dbReference type="AlphaFoldDB" id="A0A251SPT5"/>
<reference evidence="1" key="3">
    <citation type="submission" date="2020-06" db="EMBL/GenBank/DDBJ databases">
        <title>Helianthus annuus Genome sequencing and assembly Release 2.</title>
        <authorList>
            <person name="Gouzy J."/>
            <person name="Langlade N."/>
            <person name="Munos S."/>
        </authorList>
    </citation>
    <scope>NUCLEOTIDE SEQUENCE</scope>
    <source>
        <tissue evidence="1">Leaves</tissue>
    </source>
</reference>
<accession>A0A251SPT5</accession>
<organism evidence="2 3">
    <name type="scientific">Helianthus annuus</name>
    <name type="common">Common sunflower</name>
    <dbReference type="NCBI Taxonomy" id="4232"/>
    <lineage>
        <taxon>Eukaryota</taxon>
        <taxon>Viridiplantae</taxon>
        <taxon>Streptophyta</taxon>
        <taxon>Embryophyta</taxon>
        <taxon>Tracheophyta</taxon>
        <taxon>Spermatophyta</taxon>
        <taxon>Magnoliopsida</taxon>
        <taxon>eudicotyledons</taxon>
        <taxon>Gunneridae</taxon>
        <taxon>Pentapetalae</taxon>
        <taxon>asterids</taxon>
        <taxon>campanulids</taxon>
        <taxon>Asterales</taxon>
        <taxon>Asteraceae</taxon>
        <taxon>Asteroideae</taxon>
        <taxon>Heliantheae alliance</taxon>
        <taxon>Heliantheae</taxon>
        <taxon>Helianthus</taxon>
    </lineage>
</organism>
<gene>
    <name evidence="2" type="ORF">HannXRQ_Chr13g0392081</name>
    <name evidence="1" type="ORF">HanXRQr2_Chr13g0573411</name>
</gene>
<proteinExistence type="predicted"/>
<evidence type="ECO:0000313" key="2">
    <source>
        <dbReference type="EMBL" id="OTG00532.1"/>
    </source>
</evidence>
<dbReference type="PANTHER" id="PTHR31549:SF149">
    <property type="entry name" value="ISOPRENOID SYNTHASE DOMAIN-CONTAINING PROTEIN"/>
    <property type="match status" value="1"/>
</dbReference>
<dbReference type="EMBL" id="MNCJ02000328">
    <property type="protein sequence ID" value="KAF5772148.1"/>
    <property type="molecule type" value="Genomic_DNA"/>
</dbReference>
<reference evidence="1 3" key="1">
    <citation type="journal article" date="2017" name="Nature">
        <title>The sunflower genome provides insights into oil metabolism, flowering and Asterid evolution.</title>
        <authorList>
            <person name="Badouin H."/>
            <person name="Gouzy J."/>
            <person name="Grassa C.J."/>
            <person name="Murat F."/>
            <person name="Staton S.E."/>
            <person name="Cottret L."/>
            <person name="Lelandais-Briere C."/>
            <person name="Owens G.L."/>
            <person name="Carrere S."/>
            <person name="Mayjonade B."/>
            <person name="Legrand L."/>
            <person name="Gill N."/>
            <person name="Kane N.C."/>
            <person name="Bowers J.E."/>
            <person name="Hubner S."/>
            <person name="Bellec A."/>
            <person name="Berard A."/>
            <person name="Berges H."/>
            <person name="Blanchet N."/>
            <person name="Boniface M.C."/>
            <person name="Brunel D."/>
            <person name="Catrice O."/>
            <person name="Chaidir N."/>
            <person name="Claudel C."/>
            <person name="Donnadieu C."/>
            <person name="Faraut T."/>
            <person name="Fievet G."/>
            <person name="Helmstetter N."/>
            <person name="King M."/>
            <person name="Knapp S.J."/>
            <person name="Lai Z."/>
            <person name="Le Paslier M.C."/>
            <person name="Lippi Y."/>
            <person name="Lorenzon L."/>
            <person name="Mandel J.R."/>
            <person name="Marage G."/>
            <person name="Marchand G."/>
            <person name="Marquand E."/>
            <person name="Bret-Mestries E."/>
            <person name="Morien E."/>
            <person name="Nambeesan S."/>
            <person name="Nguyen T."/>
            <person name="Pegot-Espagnet P."/>
            <person name="Pouilly N."/>
            <person name="Raftis F."/>
            <person name="Sallet E."/>
            <person name="Schiex T."/>
            <person name="Thomas J."/>
            <person name="Vandecasteele C."/>
            <person name="Vares D."/>
            <person name="Vear F."/>
            <person name="Vautrin S."/>
            <person name="Crespi M."/>
            <person name="Mangin B."/>
            <person name="Burke J.M."/>
            <person name="Salse J."/>
            <person name="Munos S."/>
            <person name="Vincourt P."/>
            <person name="Rieseberg L.H."/>
            <person name="Langlade N.B."/>
        </authorList>
    </citation>
    <scope>NUCLEOTIDE SEQUENCE [LARGE SCALE GENOMIC DNA]</scope>
    <source>
        <strain evidence="3">cv. SF193</strain>
        <tissue evidence="1">Leaves</tissue>
    </source>
</reference>
<protein>
    <submittedName>
        <fullName evidence="2">Uncharacterized protein</fullName>
    </submittedName>
</protein>
<evidence type="ECO:0000313" key="3">
    <source>
        <dbReference type="Proteomes" id="UP000215914"/>
    </source>
</evidence>